<evidence type="ECO:0000256" key="7">
    <source>
        <dbReference type="ARBA" id="ARBA00023310"/>
    </source>
</evidence>
<keyword evidence="6 8" id="KW-0139">CF(1)</keyword>
<dbReference type="GO" id="GO:0005886">
    <property type="term" value="C:plasma membrane"/>
    <property type="evidence" value="ECO:0007669"/>
    <property type="project" value="UniProtKB-SubCell"/>
</dbReference>
<dbReference type="RefSeq" id="WP_088817500.1">
    <property type="nucleotide sequence ID" value="NZ_FYEZ01000001.1"/>
</dbReference>
<evidence type="ECO:0000256" key="8">
    <source>
        <dbReference type="HAMAP-Rule" id="MF_01416"/>
    </source>
</evidence>
<dbReference type="InterPro" id="IPR020781">
    <property type="entry name" value="ATPase_OSCP/d_CS"/>
</dbReference>
<dbReference type="OrthoDB" id="5242917at2"/>
<dbReference type="PRINTS" id="PR00125">
    <property type="entry name" value="ATPASEDELTA"/>
</dbReference>
<dbReference type="GO" id="GO:0045259">
    <property type="term" value="C:proton-transporting ATP synthase complex"/>
    <property type="evidence" value="ECO:0007669"/>
    <property type="project" value="UniProtKB-KW"/>
</dbReference>
<keyword evidence="10" id="KW-1185">Reference proteome</keyword>
<dbReference type="NCBIfam" id="TIGR01145">
    <property type="entry name" value="ATP_synt_delta"/>
    <property type="match status" value="1"/>
</dbReference>
<protein>
    <recommendedName>
        <fullName evidence="8">ATP synthase subunit delta</fullName>
    </recommendedName>
    <alternativeName>
        <fullName evidence="8">ATP synthase F(1) sector subunit delta</fullName>
    </alternativeName>
    <alternativeName>
        <fullName evidence="8">F-type ATPase subunit delta</fullName>
        <shortName evidence="8">F-ATPase subunit delta</shortName>
    </alternativeName>
</protein>
<dbReference type="Proteomes" id="UP000198122">
    <property type="component" value="Unassembled WGS sequence"/>
</dbReference>
<evidence type="ECO:0000256" key="3">
    <source>
        <dbReference type="ARBA" id="ARBA00022781"/>
    </source>
</evidence>
<evidence type="ECO:0000313" key="10">
    <source>
        <dbReference type="Proteomes" id="UP000198122"/>
    </source>
</evidence>
<organism evidence="9 10">
    <name type="scientific">Kytococcus aerolatus</name>
    <dbReference type="NCBI Taxonomy" id="592308"/>
    <lineage>
        <taxon>Bacteria</taxon>
        <taxon>Bacillati</taxon>
        <taxon>Actinomycetota</taxon>
        <taxon>Actinomycetes</taxon>
        <taxon>Micrococcales</taxon>
        <taxon>Kytococcaceae</taxon>
        <taxon>Kytococcus</taxon>
    </lineage>
</organism>
<keyword evidence="3 8" id="KW-0375">Hydrogen ion transport</keyword>
<keyword evidence="2 8" id="KW-0813">Transport</keyword>
<keyword evidence="5 8" id="KW-0472">Membrane</keyword>
<evidence type="ECO:0000256" key="2">
    <source>
        <dbReference type="ARBA" id="ARBA00022448"/>
    </source>
</evidence>
<keyword evidence="8" id="KW-1003">Cell membrane</keyword>
<evidence type="ECO:0000256" key="4">
    <source>
        <dbReference type="ARBA" id="ARBA00023065"/>
    </source>
</evidence>
<dbReference type="EMBL" id="FYEZ01000001">
    <property type="protein sequence ID" value="SNC61533.1"/>
    <property type="molecule type" value="Genomic_DNA"/>
</dbReference>
<gene>
    <name evidence="8" type="primary">atpH</name>
    <name evidence="9" type="ORF">SAMN05445756_0501</name>
</gene>
<comment type="similarity">
    <text evidence="8">Belongs to the ATPase delta chain family.</text>
</comment>
<dbReference type="NCBIfam" id="NF009967">
    <property type="entry name" value="PRK13430.1"/>
    <property type="match status" value="1"/>
</dbReference>
<keyword evidence="7 8" id="KW-0066">ATP synthesis</keyword>
<reference evidence="9 10" key="1">
    <citation type="submission" date="2017-06" db="EMBL/GenBank/DDBJ databases">
        <authorList>
            <person name="Kim H.J."/>
            <person name="Triplett B.A."/>
        </authorList>
    </citation>
    <scope>NUCLEOTIDE SEQUENCE [LARGE SCALE GENOMIC DNA]</scope>
    <source>
        <strain evidence="9 10">DSM 22179</strain>
    </source>
</reference>
<dbReference type="AlphaFoldDB" id="A0A212T650"/>
<evidence type="ECO:0000256" key="6">
    <source>
        <dbReference type="ARBA" id="ARBA00023196"/>
    </source>
</evidence>
<sequence>MQGTSISAYAASREVLEEQVRSGATGLELADQLFGAADVLAENAALRRALGDPTRSGEDRAGLAAKVFTSLSESARAVIIAVAGQRWSTEGDLGEAIIRLGVESVLASGEQAGHAERVSDELFEVQERFMEHSELRSTLSDRRIDRSRKIELVDRVLGDRATPETRRLVEQAVGGAKSLRFDLALQAYREIAAARAARLIAVAHVAAPLTDEQRERMRSALAQQYGREVTLHTEIDPDVIGGVRVEIGEDVIDGTVSRRLAEAREGMVGRY</sequence>
<accession>A0A212T650</accession>
<comment type="function">
    <text evidence="8">F(1)F(0) ATP synthase produces ATP from ADP in the presence of a proton or sodium gradient. F-type ATPases consist of two structural domains, F(1) containing the extramembraneous catalytic core and F(0) containing the membrane proton channel, linked together by a central stalk and a peripheral stalk. During catalysis, ATP synthesis in the catalytic domain of F(1) is coupled via a rotary mechanism of the central stalk subunits to proton translocation.</text>
</comment>
<keyword evidence="4 8" id="KW-0406">Ion transport</keyword>
<dbReference type="GO" id="GO:0046933">
    <property type="term" value="F:proton-transporting ATP synthase activity, rotational mechanism"/>
    <property type="evidence" value="ECO:0007669"/>
    <property type="project" value="UniProtKB-UniRule"/>
</dbReference>
<evidence type="ECO:0000256" key="1">
    <source>
        <dbReference type="ARBA" id="ARBA00004370"/>
    </source>
</evidence>
<proteinExistence type="inferred from homology"/>
<dbReference type="InterPro" id="IPR000711">
    <property type="entry name" value="ATPase_OSCP/dsu"/>
</dbReference>
<dbReference type="PANTHER" id="PTHR11910">
    <property type="entry name" value="ATP SYNTHASE DELTA CHAIN"/>
    <property type="match status" value="1"/>
</dbReference>
<evidence type="ECO:0000313" key="9">
    <source>
        <dbReference type="EMBL" id="SNC61533.1"/>
    </source>
</evidence>
<dbReference type="PROSITE" id="PS00389">
    <property type="entry name" value="ATPASE_DELTA"/>
    <property type="match status" value="1"/>
</dbReference>
<dbReference type="Pfam" id="PF00213">
    <property type="entry name" value="OSCP"/>
    <property type="match status" value="1"/>
</dbReference>
<evidence type="ECO:0000256" key="5">
    <source>
        <dbReference type="ARBA" id="ARBA00023136"/>
    </source>
</evidence>
<comment type="function">
    <text evidence="8">This protein is part of the stalk that links CF(0) to CF(1). It either transmits conformational changes from CF(0) to CF(1) or is implicated in proton conduction.</text>
</comment>
<name>A0A212T650_9MICO</name>
<dbReference type="HAMAP" id="MF_01416">
    <property type="entry name" value="ATP_synth_delta_bact"/>
    <property type="match status" value="1"/>
</dbReference>
<comment type="subcellular location">
    <subcellularLocation>
        <location evidence="8">Cell membrane</location>
        <topology evidence="8">Peripheral membrane protein</topology>
    </subcellularLocation>
    <subcellularLocation>
        <location evidence="1">Membrane</location>
    </subcellularLocation>
</comment>